<dbReference type="PROSITE" id="PS50110">
    <property type="entry name" value="RESPONSE_REGULATORY"/>
    <property type="match status" value="1"/>
</dbReference>
<dbReference type="GO" id="GO:0000976">
    <property type="term" value="F:transcription cis-regulatory region binding"/>
    <property type="evidence" value="ECO:0007669"/>
    <property type="project" value="TreeGrafter"/>
</dbReference>
<feature type="domain" description="OmpR/PhoB-type" evidence="9">
    <location>
        <begin position="162"/>
        <end position="259"/>
    </location>
</feature>
<comment type="caution">
    <text evidence="6">Lacks conserved residue(s) required for the propagation of feature annotation.</text>
</comment>
<sequence length="260" mass="28990">MQPIEQVITKAGSGQPAHVRFVATEGPTMARRKRSRVSGAVLIIEADEAYRAVIETCVRLAACRAEAVSDLQRALPELESESFDALIWGVGPEEDRWSELVAQLRARTDARVLLLADHFEAAQAAYEAGADQVLPKPFIPSALVGALKAALRRSPSLMMHLASRVEIKGMTFDGEGRTLQFNGQQVSFTVQEWDLLAVFLSHPNRFLSAREIIRLGWRAGEHEAEQLRIYVRRLRLKLEPLDVAGRLVTQHNRGYCLIVD</sequence>
<organism evidence="10 11">
    <name type="scientific">Candidatus Nephthysia bennettiae</name>
    <dbReference type="NCBI Taxonomy" id="3127016"/>
    <lineage>
        <taxon>Bacteria</taxon>
        <taxon>Bacillati</taxon>
        <taxon>Candidatus Dormiibacterota</taxon>
        <taxon>Candidatus Dormibacteria</taxon>
        <taxon>Candidatus Dormibacterales</taxon>
        <taxon>Candidatus Dormibacteraceae</taxon>
        <taxon>Candidatus Nephthysia</taxon>
    </lineage>
</organism>
<protein>
    <submittedName>
        <fullName evidence="10">Response regulator transcription factor</fullName>
    </submittedName>
</protein>
<keyword evidence="4 7" id="KW-0238">DNA-binding</keyword>
<dbReference type="GO" id="GO:0032993">
    <property type="term" value="C:protein-DNA complex"/>
    <property type="evidence" value="ECO:0007669"/>
    <property type="project" value="TreeGrafter"/>
</dbReference>
<evidence type="ECO:0000259" key="8">
    <source>
        <dbReference type="PROSITE" id="PS50110"/>
    </source>
</evidence>
<evidence type="ECO:0000256" key="5">
    <source>
        <dbReference type="ARBA" id="ARBA00023163"/>
    </source>
</evidence>
<dbReference type="SMART" id="SM00862">
    <property type="entry name" value="Trans_reg_C"/>
    <property type="match status" value="1"/>
</dbReference>
<keyword evidence="2" id="KW-0902">Two-component regulatory system</keyword>
<dbReference type="PROSITE" id="PS51755">
    <property type="entry name" value="OMPR_PHOB"/>
    <property type="match status" value="1"/>
</dbReference>
<dbReference type="Pfam" id="PF00486">
    <property type="entry name" value="Trans_reg_C"/>
    <property type="match status" value="1"/>
</dbReference>
<dbReference type="InterPro" id="IPR001867">
    <property type="entry name" value="OmpR/PhoB-type_DNA-bd"/>
</dbReference>
<proteinExistence type="predicted"/>
<keyword evidence="3" id="KW-0805">Transcription regulation</keyword>
<dbReference type="CDD" id="cd00383">
    <property type="entry name" value="trans_reg_C"/>
    <property type="match status" value="1"/>
</dbReference>
<dbReference type="InterPro" id="IPR011006">
    <property type="entry name" value="CheY-like_superfamily"/>
</dbReference>
<dbReference type="GO" id="GO:0005829">
    <property type="term" value="C:cytosol"/>
    <property type="evidence" value="ECO:0007669"/>
    <property type="project" value="TreeGrafter"/>
</dbReference>
<name>A0A934N766_9BACT</name>
<evidence type="ECO:0000256" key="1">
    <source>
        <dbReference type="ARBA" id="ARBA00022553"/>
    </source>
</evidence>
<evidence type="ECO:0000256" key="2">
    <source>
        <dbReference type="ARBA" id="ARBA00023012"/>
    </source>
</evidence>
<dbReference type="PANTHER" id="PTHR48111:SF21">
    <property type="entry name" value="DNA-BINDING DUAL MASTER TRANSCRIPTIONAL REGULATOR RPAA"/>
    <property type="match status" value="1"/>
</dbReference>
<dbReference type="SUPFAM" id="SSF52172">
    <property type="entry name" value="CheY-like"/>
    <property type="match status" value="1"/>
</dbReference>
<dbReference type="GO" id="GO:0006355">
    <property type="term" value="P:regulation of DNA-templated transcription"/>
    <property type="evidence" value="ECO:0007669"/>
    <property type="project" value="InterPro"/>
</dbReference>
<keyword evidence="1" id="KW-0597">Phosphoprotein</keyword>
<gene>
    <name evidence="10" type="ORF">JF922_00870</name>
</gene>
<dbReference type="RefSeq" id="WP_338198458.1">
    <property type="nucleotide sequence ID" value="NZ_JAEKNR010000013.1"/>
</dbReference>
<dbReference type="InterPro" id="IPR016032">
    <property type="entry name" value="Sig_transdc_resp-reg_C-effctor"/>
</dbReference>
<dbReference type="SUPFAM" id="SSF46894">
    <property type="entry name" value="C-terminal effector domain of the bipartite response regulators"/>
    <property type="match status" value="1"/>
</dbReference>
<dbReference type="Pfam" id="PF00072">
    <property type="entry name" value="Response_reg"/>
    <property type="match status" value="1"/>
</dbReference>
<evidence type="ECO:0000313" key="11">
    <source>
        <dbReference type="Proteomes" id="UP000612893"/>
    </source>
</evidence>
<dbReference type="EMBL" id="JAEKNR010000013">
    <property type="protein sequence ID" value="MBJ7596628.1"/>
    <property type="molecule type" value="Genomic_DNA"/>
</dbReference>
<dbReference type="Proteomes" id="UP000612893">
    <property type="component" value="Unassembled WGS sequence"/>
</dbReference>
<dbReference type="InterPro" id="IPR001789">
    <property type="entry name" value="Sig_transdc_resp-reg_receiver"/>
</dbReference>
<accession>A0A934N766</accession>
<dbReference type="Gene3D" id="3.40.50.2300">
    <property type="match status" value="1"/>
</dbReference>
<dbReference type="AlphaFoldDB" id="A0A934N766"/>
<evidence type="ECO:0000256" key="4">
    <source>
        <dbReference type="ARBA" id="ARBA00023125"/>
    </source>
</evidence>
<evidence type="ECO:0000256" key="3">
    <source>
        <dbReference type="ARBA" id="ARBA00023015"/>
    </source>
</evidence>
<dbReference type="GO" id="GO:0000156">
    <property type="term" value="F:phosphorelay response regulator activity"/>
    <property type="evidence" value="ECO:0007669"/>
    <property type="project" value="TreeGrafter"/>
</dbReference>
<feature type="domain" description="Response regulatory" evidence="8">
    <location>
        <begin position="40"/>
        <end position="151"/>
    </location>
</feature>
<dbReference type="PANTHER" id="PTHR48111">
    <property type="entry name" value="REGULATOR OF RPOS"/>
    <property type="match status" value="1"/>
</dbReference>
<evidence type="ECO:0000256" key="6">
    <source>
        <dbReference type="PROSITE-ProRule" id="PRU00169"/>
    </source>
</evidence>
<dbReference type="Gene3D" id="1.10.10.10">
    <property type="entry name" value="Winged helix-like DNA-binding domain superfamily/Winged helix DNA-binding domain"/>
    <property type="match status" value="1"/>
</dbReference>
<dbReference type="InterPro" id="IPR036388">
    <property type="entry name" value="WH-like_DNA-bd_sf"/>
</dbReference>
<keyword evidence="5" id="KW-0804">Transcription</keyword>
<evidence type="ECO:0000313" key="10">
    <source>
        <dbReference type="EMBL" id="MBJ7596628.1"/>
    </source>
</evidence>
<reference evidence="10" key="1">
    <citation type="submission" date="2020-10" db="EMBL/GenBank/DDBJ databases">
        <title>Ca. Dormibacterota MAGs.</title>
        <authorList>
            <person name="Montgomery K."/>
        </authorList>
    </citation>
    <scope>NUCLEOTIDE SEQUENCE [LARGE SCALE GENOMIC DNA]</scope>
    <source>
        <strain evidence="10">SC8812_S17_10</strain>
    </source>
</reference>
<dbReference type="InterPro" id="IPR039420">
    <property type="entry name" value="WalR-like"/>
</dbReference>
<feature type="DNA-binding region" description="OmpR/PhoB-type" evidence="7">
    <location>
        <begin position="162"/>
        <end position="259"/>
    </location>
</feature>
<comment type="caution">
    <text evidence="10">The sequence shown here is derived from an EMBL/GenBank/DDBJ whole genome shotgun (WGS) entry which is preliminary data.</text>
</comment>
<keyword evidence="11" id="KW-1185">Reference proteome</keyword>
<evidence type="ECO:0000259" key="9">
    <source>
        <dbReference type="PROSITE" id="PS51755"/>
    </source>
</evidence>
<evidence type="ECO:0000256" key="7">
    <source>
        <dbReference type="PROSITE-ProRule" id="PRU01091"/>
    </source>
</evidence>